<evidence type="ECO:0000313" key="3">
    <source>
        <dbReference type="Proteomes" id="UP001161247"/>
    </source>
</evidence>
<evidence type="ECO:0000313" key="2">
    <source>
        <dbReference type="EMBL" id="CAI9112666.1"/>
    </source>
</evidence>
<reference evidence="2" key="1">
    <citation type="submission" date="2023-03" db="EMBL/GenBank/DDBJ databases">
        <authorList>
            <person name="Julca I."/>
        </authorList>
    </citation>
    <scope>NUCLEOTIDE SEQUENCE</scope>
</reference>
<dbReference type="AlphaFoldDB" id="A0AAV1DZL4"/>
<feature type="compositionally biased region" description="Polar residues" evidence="1">
    <location>
        <begin position="715"/>
        <end position="742"/>
    </location>
</feature>
<dbReference type="Proteomes" id="UP001161247">
    <property type="component" value="Chromosome 7"/>
</dbReference>
<protein>
    <submittedName>
        <fullName evidence="2">OLC1v1013140C1</fullName>
    </submittedName>
</protein>
<dbReference type="EMBL" id="OX459124">
    <property type="protein sequence ID" value="CAI9112666.1"/>
    <property type="molecule type" value="Genomic_DNA"/>
</dbReference>
<sequence>MANITLYKWKLLGSCQLTQLLLTEKIKKRKSLHKTSEAVKSKSNMKIHLSRRTIPWNDNGYGQILMRRLPIMTFLFLCLRTNLLGHLKMTDKEEQEGTKWLPIDVVIHFGGVVVYEPEYHYTGNLMKVFKNVHLDYLSEDIQREMYKNANPNYVYGVVELHIAPPCVGIDHGLGQPNEEADMMQLWDAYNGLEKLDIYVVESGSPIKEVEFAVLNINAHGFTNSSTVASIRKKNGGACRATKTSSSRKTIKIRKTRAKSRILDTKIPWEVEQAQWEHDRGLPKTWPQVESISVTEEQPETCAEDCETIEESGCEISSNLVSQDQLEPKGKIGANIFETTLEFRSDDRGNLVSQNNGIKSKKITPRRMELTQADSEEGYFLHVEQDQEFVPYDESWLNEGINRPEDENVFGILRRDDVPLTSATSDKGDIRGNIPSKHPKNNQPQGNGDDDGYFNGCVEEWNEPLVEDLATFYAPIAEDDDGNVAENLTFYPDIELHASPIQKTKTFQIKTIGQGHICDRQYDNRNCTFTYLSKKYQYLIRAAPNILLQGLIDIVNMEFQVEITVRQACWLERRAMADIHRVQMEQVILNKNLELSRYCRPYYSSPDIYEVDWGSNVDDCYTKKTYLKTYALPVGAMPSKDHWERQRPPKVSGNQRQGSDTHQGGSNYVQRAATEQSGGNKVHVVTTRHDSVQGQGSVPHPNPLAKKSINGVASHGRNSQPSNTITFSQPVARQTTPSNSQEYQWGKLSEGPPSFANVLKAIKARKMQLQKPIKEERMDLDYLCDKKLVQGSYDQDDETVINFRVQTEGNDSLMEISVQEYQGSLTLGAP</sequence>
<feature type="compositionally biased region" description="Polar residues" evidence="1">
    <location>
        <begin position="651"/>
        <end position="665"/>
    </location>
</feature>
<keyword evidence="3" id="KW-1185">Reference proteome</keyword>
<feature type="region of interest" description="Disordered" evidence="1">
    <location>
        <begin position="637"/>
        <end position="665"/>
    </location>
</feature>
<organism evidence="2 3">
    <name type="scientific">Oldenlandia corymbosa var. corymbosa</name>
    <dbReference type="NCBI Taxonomy" id="529605"/>
    <lineage>
        <taxon>Eukaryota</taxon>
        <taxon>Viridiplantae</taxon>
        <taxon>Streptophyta</taxon>
        <taxon>Embryophyta</taxon>
        <taxon>Tracheophyta</taxon>
        <taxon>Spermatophyta</taxon>
        <taxon>Magnoliopsida</taxon>
        <taxon>eudicotyledons</taxon>
        <taxon>Gunneridae</taxon>
        <taxon>Pentapetalae</taxon>
        <taxon>asterids</taxon>
        <taxon>lamiids</taxon>
        <taxon>Gentianales</taxon>
        <taxon>Rubiaceae</taxon>
        <taxon>Rubioideae</taxon>
        <taxon>Spermacoceae</taxon>
        <taxon>Hedyotis-Oldenlandia complex</taxon>
        <taxon>Oldenlandia</taxon>
    </lineage>
</organism>
<accession>A0AAV1DZL4</accession>
<name>A0AAV1DZL4_OLDCO</name>
<proteinExistence type="predicted"/>
<evidence type="ECO:0000256" key="1">
    <source>
        <dbReference type="SAM" id="MobiDB-lite"/>
    </source>
</evidence>
<feature type="region of interest" description="Disordered" evidence="1">
    <location>
        <begin position="420"/>
        <end position="452"/>
    </location>
</feature>
<gene>
    <name evidence="2" type="ORF">OLC1_LOCUS19816</name>
</gene>
<feature type="region of interest" description="Disordered" evidence="1">
    <location>
        <begin position="712"/>
        <end position="747"/>
    </location>
</feature>